<evidence type="ECO:0000256" key="1">
    <source>
        <dbReference type="SAM" id="Phobius"/>
    </source>
</evidence>
<dbReference type="EMBL" id="JAVAMP010000012">
    <property type="protein sequence ID" value="MDP5276114.1"/>
    <property type="molecule type" value="Genomic_DNA"/>
</dbReference>
<accession>A0ABT9J3C2</accession>
<reference evidence="3 4" key="1">
    <citation type="submission" date="2023-08" db="EMBL/GenBank/DDBJ databases">
        <authorList>
            <person name="Park J.-S."/>
        </authorList>
    </citation>
    <scope>NUCLEOTIDE SEQUENCE [LARGE SCALE GENOMIC DNA]</scope>
    <source>
        <strain evidence="3 4">2205SS18-9</strain>
    </source>
</reference>
<feature type="transmembrane region" description="Helical" evidence="1">
    <location>
        <begin position="7"/>
        <end position="26"/>
    </location>
</feature>
<feature type="transmembrane region" description="Helical" evidence="1">
    <location>
        <begin position="113"/>
        <end position="132"/>
    </location>
</feature>
<proteinExistence type="predicted"/>
<keyword evidence="1" id="KW-0812">Transmembrane</keyword>
<gene>
    <name evidence="3" type="ORF">Q5Y73_18610</name>
</gene>
<dbReference type="RefSeq" id="WP_305993425.1">
    <property type="nucleotide sequence ID" value="NZ_JAVAMP010000012.1"/>
</dbReference>
<name>A0ABT9J3C2_9BACL</name>
<feature type="domain" description="Prepilin type IV endopeptidase peptidase" evidence="2">
    <location>
        <begin position="7"/>
        <end position="103"/>
    </location>
</feature>
<feature type="transmembrane region" description="Helical" evidence="1">
    <location>
        <begin position="46"/>
        <end position="65"/>
    </location>
</feature>
<comment type="caution">
    <text evidence="3">The sequence shown here is derived from an EMBL/GenBank/DDBJ whole genome shotgun (WGS) entry which is preliminary data.</text>
</comment>
<dbReference type="InterPro" id="IPR000045">
    <property type="entry name" value="Prepilin_IV_endopep_pep"/>
</dbReference>
<protein>
    <submittedName>
        <fullName evidence="3">Prepilin peptidase</fullName>
        <ecNumber evidence="3">3.4.23.43</ecNumber>
    </submittedName>
</protein>
<evidence type="ECO:0000313" key="3">
    <source>
        <dbReference type="EMBL" id="MDP5276114.1"/>
    </source>
</evidence>
<keyword evidence="1" id="KW-1133">Transmembrane helix</keyword>
<dbReference type="Gene3D" id="1.20.120.1220">
    <property type="match status" value="1"/>
</dbReference>
<keyword evidence="4" id="KW-1185">Reference proteome</keyword>
<feature type="transmembrane region" description="Helical" evidence="1">
    <location>
        <begin position="77"/>
        <end position="101"/>
    </location>
</feature>
<keyword evidence="3" id="KW-0378">Hydrolase</keyword>
<evidence type="ECO:0000313" key="4">
    <source>
        <dbReference type="Proteomes" id="UP001231941"/>
    </source>
</evidence>
<keyword evidence="1" id="KW-0472">Membrane</keyword>
<dbReference type="GO" id="GO:0004190">
    <property type="term" value="F:aspartic-type endopeptidase activity"/>
    <property type="evidence" value="ECO:0007669"/>
    <property type="project" value="UniProtKB-EC"/>
</dbReference>
<dbReference type="EC" id="3.4.23.43" evidence="3"/>
<dbReference type="Pfam" id="PF01478">
    <property type="entry name" value="Peptidase_A24"/>
    <property type="match status" value="1"/>
</dbReference>
<evidence type="ECO:0000259" key="2">
    <source>
        <dbReference type="Pfam" id="PF01478"/>
    </source>
</evidence>
<organism evidence="3 4">
    <name type="scientific">Chengkuizengella axinellae</name>
    <dbReference type="NCBI Taxonomy" id="3064388"/>
    <lineage>
        <taxon>Bacteria</taxon>
        <taxon>Bacillati</taxon>
        <taxon>Bacillota</taxon>
        <taxon>Bacilli</taxon>
        <taxon>Bacillales</taxon>
        <taxon>Paenibacillaceae</taxon>
        <taxon>Chengkuizengella</taxon>
    </lineage>
</organism>
<dbReference type="Proteomes" id="UP001231941">
    <property type="component" value="Unassembled WGS sequence"/>
</dbReference>
<sequence>MMIMLNIIFWSVFLFVAIYDAKYKIIPDTVPIVLGITGFFLLGQPMNSLWGALAGGGILLLIALLNQNWVGGGDVKIMIGLGIAFGLSVMWILWIACFLALLSTLFMNKKSMAFAPFLFISSLGVQMSVVYIL</sequence>